<dbReference type="PRINTS" id="PR00368">
    <property type="entry name" value="FADPNR"/>
</dbReference>
<keyword evidence="1" id="KW-0560">Oxidoreductase</keyword>
<dbReference type="PRINTS" id="PR00469">
    <property type="entry name" value="PNDRDTASEII"/>
</dbReference>
<dbReference type="InterPro" id="IPR050982">
    <property type="entry name" value="Auxin_biosynth/cation_transpt"/>
</dbReference>
<dbReference type="OrthoDB" id="9773233at2"/>
<dbReference type="HOGENOM" id="CLU_006909_1_0_0"/>
<reference evidence="2" key="1">
    <citation type="submission" date="2006-10" db="EMBL/GenBank/DDBJ databases">
        <title>Complete sequence of Solibacter usitatus Ellin6076.</title>
        <authorList>
            <consortium name="US DOE Joint Genome Institute"/>
            <person name="Copeland A."/>
            <person name="Lucas S."/>
            <person name="Lapidus A."/>
            <person name="Barry K."/>
            <person name="Detter J.C."/>
            <person name="Glavina del Rio T."/>
            <person name="Hammon N."/>
            <person name="Israni S."/>
            <person name="Dalin E."/>
            <person name="Tice H."/>
            <person name="Pitluck S."/>
            <person name="Thompson L.S."/>
            <person name="Brettin T."/>
            <person name="Bruce D."/>
            <person name="Han C."/>
            <person name="Tapia R."/>
            <person name="Gilna P."/>
            <person name="Schmutz J."/>
            <person name="Larimer F."/>
            <person name="Land M."/>
            <person name="Hauser L."/>
            <person name="Kyrpides N."/>
            <person name="Mikhailova N."/>
            <person name="Janssen P.H."/>
            <person name="Kuske C.R."/>
            <person name="Richardson P."/>
        </authorList>
    </citation>
    <scope>NUCLEOTIDE SEQUENCE</scope>
    <source>
        <strain evidence="2">Ellin6076</strain>
    </source>
</reference>
<gene>
    <name evidence="2" type="ordered locus">Acid_2468</name>
</gene>
<dbReference type="PANTHER" id="PTHR43539:SF78">
    <property type="entry name" value="FLAVIN-CONTAINING MONOOXYGENASE"/>
    <property type="match status" value="1"/>
</dbReference>
<sequence length="370" mass="40933">MIDCPESTTVQTIVIGGGQAGLSVGFHLAKLGLPFQILDANERVGDAWRKRWDSLRVFHPARYVGLPGMRFPGRGDAFPTKDQMADYLVEYARRFRLPVRNGIKVNRLWKEADQFVIAAGDQVIRSENVVVAMANYQQPRVPAFAAELDPAIVQLHSHEYRNLSQLREGGVLVVGAGNSGAEIAIEAARSHPTWISGQESGHIPWQNDGFIGRFFLVRLLRFFYHHILTVKTPLGRKLRPKLIAATAPLIRVKPEGLTGCGVTRVPRMAGVRTGLPLLADGSTLDVKNVIWCTGYHRGFGWIELPIFQENGEPEHEEGTVRSVPGMYFVGLHFLYSMTSASLVGVGRDAERVAKAIASRARILKPGLTQR</sequence>
<accession>Q024W9</accession>
<name>Q024W9_SOLUE</name>
<proteinExistence type="predicted"/>
<dbReference type="GO" id="GO:0004497">
    <property type="term" value="F:monooxygenase activity"/>
    <property type="evidence" value="ECO:0007669"/>
    <property type="project" value="TreeGrafter"/>
</dbReference>
<dbReference type="EMBL" id="CP000473">
    <property type="protein sequence ID" value="ABJ83457.1"/>
    <property type="molecule type" value="Genomic_DNA"/>
</dbReference>
<dbReference type="GO" id="GO:0050660">
    <property type="term" value="F:flavin adenine dinucleotide binding"/>
    <property type="evidence" value="ECO:0007669"/>
    <property type="project" value="TreeGrafter"/>
</dbReference>
<dbReference type="Gene3D" id="3.50.50.60">
    <property type="entry name" value="FAD/NAD(P)-binding domain"/>
    <property type="match status" value="1"/>
</dbReference>
<organism evidence="2">
    <name type="scientific">Solibacter usitatus (strain Ellin6076)</name>
    <dbReference type="NCBI Taxonomy" id="234267"/>
    <lineage>
        <taxon>Bacteria</taxon>
        <taxon>Pseudomonadati</taxon>
        <taxon>Acidobacteriota</taxon>
        <taxon>Terriglobia</taxon>
        <taxon>Bryobacterales</taxon>
        <taxon>Solibacteraceae</taxon>
        <taxon>Candidatus Solibacter</taxon>
    </lineage>
</organism>
<dbReference type="STRING" id="234267.Acid_2468"/>
<dbReference type="AlphaFoldDB" id="Q024W9"/>
<dbReference type="InterPro" id="IPR036188">
    <property type="entry name" value="FAD/NAD-bd_sf"/>
</dbReference>
<evidence type="ECO:0000256" key="1">
    <source>
        <dbReference type="ARBA" id="ARBA00023002"/>
    </source>
</evidence>
<dbReference type="InParanoid" id="Q024W9"/>
<dbReference type="SUPFAM" id="SSF51905">
    <property type="entry name" value="FAD/NAD(P)-binding domain"/>
    <property type="match status" value="2"/>
</dbReference>
<dbReference type="KEGG" id="sus:Acid_2468"/>
<dbReference type="PANTHER" id="PTHR43539">
    <property type="entry name" value="FLAVIN-BINDING MONOOXYGENASE-LIKE PROTEIN (AFU_ORTHOLOGUE AFUA_4G09220)"/>
    <property type="match status" value="1"/>
</dbReference>
<dbReference type="eggNOG" id="COG2072">
    <property type="taxonomic scope" value="Bacteria"/>
</dbReference>
<dbReference type="Pfam" id="PF13738">
    <property type="entry name" value="Pyr_redox_3"/>
    <property type="match status" value="1"/>
</dbReference>
<evidence type="ECO:0000313" key="2">
    <source>
        <dbReference type="EMBL" id="ABJ83457.1"/>
    </source>
</evidence>
<protein>
    <submittedName>
        <fullName evidence="2">Potassium transporter (Trk family)</fullName>
    </submittedName>
</protein>